<dbReference type="EC" id="2.7.7.87" evidence="3 13"/>
<evidence type="ECO:0000256" key="4">
    <source>
        <dbReference type="ARBA" id="ARBA00015492"/>
    </source>
</evidence>
<dbReference type="Gene3D" id="3.90.870.10">
    <property type="entry name" value="DHBP synthase"/>
    <property type="match status" value="1"/>
</dbReference>
<evidence type="ECO:0000256" key="2">
    <source>
        <dbReference type="ARBA" id="ARBA00007663"/>
    </source>
</evidence>
<sequence>MISNDIELAVDLLKMEDIIGFPTETVYGLAGNIYSEKAIDTIYRTKQRPSFNPLIVHIKKIEDLNKVAIEIPESAKILAKKFWPGPLTLLLKKHASVPDRITAGKPTVAVRIPNHPVALSLLHQLDFPLAAPSANPFSSISPTSAEHVQNYFGDKLKMVLDGGVCKAGIESTIVGFDDDEIIIYRLGAISKEEIENSVGPVSLLNKNENAPEAPGMLSRHYAPKSTLFLTTNVLEKIKLFSGKKIGLLLFKKTEKNPAVVCQISLSPSGNLQEAASNLYAALHELDTMQIDVIIAERFPDNDLGRTINDRLERASKTHN</sequence>
<keyword evidence="17" id="KW-1185">Reference proteome</keyword>
<dbReference type="Proteomes" id="UP000294644">
    <property type="component" value="Unassembled WGS sequence"/>
</dbReference>
<comment type="catalytic activity">
    <reaction evidence="12 13">
        <text>L-threonine + hydrogencarbonate + ATP = L-threonylcarbamoyladenylate + diphosphate + H2O</text>
        <dbReference type="Rhea" id="RHEA:36407"/>
        <dbReference type="ChEBI" id="CHEBI:15377"/>
        <dbReference type="ChEBI" id="CHEBI:17544"/>
        <dbReference type="ChEBI" id="CHEBI:30616"/>
        <dbReference type="ChEBI" id="CHEBI:33019"/>
        <dbReference type="ChEBI" id="CHEBI:57926"/>
        <dbReference type="ChEBI" id="CHEBI:73682"/>
        <dbReference type="EC" id="2.7.7.87"/>
    </reaction>
</comment>
<dbReference type="InterPro" id="IPR010923">
    <property type="entry name" value="T(6)A37_SUA5"/>
</dbReference>
<evidence type="ECO:0000256" key="3">
    <source>
        <dbReference type="ARBA" id="ARBA00012584"/>
    </source>
</evidence>
<dbReference type="SUPFAM" id="SSF55821">
    <property type="entry name" value="YrdC/RibB"/>
    <property type="match status" value="1"/>
</dbReference>
<dbReference type="GO" id="GO:0006450">
    <property type="term" value="P:regulation of translational fidelity"/>
    <property type="evidence" value="ECO:0007669"/>
    <property type="project" value="TreeGrafter"/>
</dbReference>
<dbReference type="GO" id="GO:0000049">
    <property type="term" value="F:tRNA binding"/>
    <property type="evidence" value="ECO:0007669"/>
    <property type="project" value="TreeGrafter"/>
</dbReference>
<dbReference type="FunFam" id="3.90.870.10:FF:000009">
    <property type="entry name" value="Threonylcarbamoyl-AMP synthase, putative"/>
    <property type="match status" value="1"/>
</dbReference>
<protein>
    <recommendedName>
        <fullName evidence="4 13">Threonylcarbamoyl-AMP synthase</fullName>
        <shortName evidence="13">TC-AMP synthase</shortName>
        <ecNumber evidence="3 13">2.7.7.87</ecNumber>
    </recommendedName>
    <alternativeName>
        <fullName evidence="11 13">L-threonylcarbamoyladenylate synthase</fullName>
    </alternativeName>
</protein>
<evidence type="ECO:0000313" key="16">
    <source>
        <dbReference type="EMBL" id="TDE06886.1"/>
    </source>
</evidence>
<keyword evidence="5 13" id="KW-0963">Cytoplasm</keyword>
<dbReference type="InterPro" id="IPR038385">
    <property type="entry name" value="Sua5/YwlC_C"/>
</dbReference>
<comment type="caution">
    <text evidence="16">The sequence shown here is derived from an EMBL/GenBank/DDBJ whole genome shotgun (WGS) entry which is preliminary data.</text>
</comment>
<comment type="subcellular location">
    <subcellularLocation>
        <location evidence="1 13">Cytoplasm</location>
    </subcellularLocation>
</comment>
<feature type="binding site" evidence="14">
    <location>
        <position position="111"/>
    </location>
    <ligand>
        <name>L-threonine</name>
        <dbReference type="ChEBI" id="CHEBI:57926"/>
    </ligand>
</feature>
<keyword evidence="6 13" id="KW-0808">Transferase</keyword>
<dbReference type="GO" id="GO:0061710">
    <property type="term" value="F:L-threonylcarbamoyladenylate synthase"/>
    <property type="evidence" value="ECO:0007669"/>
    <property type="project" value="UniProtKB-EC"/>
</dbReference>
<dbReference type="InterPro" id="IPR017945">
    <property type="entry name" value="DHBP_synth_RibB-like_a/b_dom"/>
</dbReference>
<feature type="binding site" evidence="14">
    <location>
        <position position="171"/>
    </location>
    <ligand>
        <name>L-threonine</name>
        <dbReference type="ChEBI" id="CHEBI:57926"/>
    </ligand>
</feature>
<dbReference type="InterPro" id="IPR005145">
    <property type="entry name" value="Sua5_C"/>
</dbReference>
<feature type="binding site" evidence="14">
    <location>
        <position position="57"/>
    </location>
    <ligand>
        <name>L-threonine</name>
        <dbReference type="ChEBI" id="CHEBI:57926"/>
    </ligand>
</feature>
<feature type="binding site" evidence="14">
    <location>
        <position position="221"/>
    </location>
    <ligand>
        <name>ATP</name>
        <dbReference type="ChEBI" id="CHEBI:30616"/>
    </ligand>
</feature>
<feature type="domain" description="YrdC-like" evidence="15">
    <location>
        <begin position="3"/>
        <end position="189"/>
    </location>
</feature>
<evidence type="ECO:0000256" key="10">
    <source>
        <dbReference type="ARBA" id="ARBA00022840"/>
    </source>
</evidence>
<dbReference type="PROSITE" id="PS51163">
    <property type="entry name" value="YRDC"/>
    <property type="match status" value="1"/>
</dbReference>
<keyword evidence="10 13" id="KW-0067">ATP-binding</keyword>
<evidence type="ECO:0000256" key="14">
    <source>
        <dbReference type="PIRSR" id="PIRSR004930-1"/>
    </source>
</evidence>
<comment type="function">
    <text evidence="13">Required for the formation of a threonylcarbamoyl group on adenosine at position 37 (t(6)A37) in tRNAs that read codons beginning with adenine.</text>
</comment>
<dbReference type="InterPro" id="IPR006070">
    <property type="entry name" value="Sua5-like_dom"/>
</dbReference>
<evidence type="ECO:0000256" key="12">
    <source>
        <dbReference type="ARBA" id="ARBA00048366"/>
    </source>
</evidence>
<dbReference type="EMBL" id="SMFN01000003">
    <property type="protein sequence ID" value="TDE06886.1"/>
    <property type="molecule type" value="Genomic_DNA"/>
</dbReference>
<evidence type="ECO:0000256" key="13">
    <source>
        <dbReference type="PIRNR" id="PIRNR004930"/>
    </source>
</evidence>
<feature type="binding site" evidence="14">
    <location>
        <position position="107"/>
    </location>
    <ligand>
        <name>ATP</name>
        <dbReference type="ChEBI" id="CHEBI:30616"/>
    </ligand>
</feature>
<dbReference type="PIRSF" id="PIRSF004930">
    <property type="entry name" value="Tln_factor_SUA5"/>
    <property type="match status" value="1"/>
</dbReference>
<accession>A0A4R5D1C4</accession>
<evidence type="ECO:0000256" key="7">
    <source>
        <dbReference type="ARBA" id="ARBA00022694"/>
    </source>
</evidence>
<evidence type="ECO:0000256" key="6">
    <source>
        <dbReference type="ARBA" id="ARBA00022679"/>
    </source>
</evidence>
<organism evidence="16 17">
    <name type="scientific">Flavobacterium sandaracinum</name>
    <dbReference type="NCBI Taxonomy" id="2541733"/>
    <lineage>
        <taxon>Bacteria</taxon>
        <taxon>Pseudomonadati</taxon>
        <taxon>Bacteroidota</taxon>
        <taxon>Flavobacteriia</taxon>
        <taxon>Flavobacteriales</taxon>
        <taxon>Flavobacteriaceae</taxon>
        <taxon>Flavobacterium</taxon>
    </lineage>
</organism>
<feature type="binding site" evidence="14">
    <location>
        <position position="141"/>
    </location>
    <ligand>
        <name>ATP</name>
        <dbReference type="ChEBI" id="CHEBI:30616"/>
    </ligand>
</feature>
<evidence type="ECO:0000313" key="17">
    <source>
        <dbReference type="Proteomes" id="UP000294644"/>
    </source>
</evidence>
<feature type="binding site" evidence="14">
    <location>
        <position position="52"/>
    </location>
    <ligand>
        <name>ATP</name>
        <dbReference type="ChEBI" id="CHEBI:30616"/>
    </ligand>
</feature>
<dbReference type="Gene3D" id="3.40.50.11030">
    <property type="entry name" value="Threonylcarbamoyl-AMP synthase, C-terminal domain"/>
    <property type="match status" value="1"/>
</dbReference>
<dbReference type="Pfam" id="PF03481">
    <property type="entry name" value="Sua5_C"/>
    <property type="match status" value="1"/>
</dbReference>
<evidence type="ECO:0000256" key="1">
    <source>
        <dbReference type="ARBA" id="ARBA00004496"/>
    </source>
</evidence>
<feature type="binding site" evidence="14">
    <location>
        <position position="133"/>
    </location>
    <ligand>
        <name>ATP</name>
        <dbReference type="ChEBI" id="CHEBI:30616"/>
    </ligand>
</feature>
<dbReference type="GO" id="GO:0003725">
    <property type="term" value="F:double-stranded RNA binding"/>
    <property type="evidence" value="ECO:0007669"/>
    <property type="project" value="UniProtKB-UniRule"/>
</dbReference>
<gene>
    <name evidence="16" type="ORF">E0F91_03550</name>
</gene>
<dbReference type="OrthoDB" id="9814580at2"/>
<evidence type="ECO:0000256" key="11">
    <source>
        <dbReference type="ARBA" id="ARBA00029774"/>
    </source>
</evidence>
<comment type="similarity">
    <text evidence="2 13">Belongs to the SUA5 family.</text>
</comment>
<evidence type="ECO:0000259" key="15">
    <source>
        <dbReference type="PROSITE" id="PS51163"/>
    </source>
</evidence>
<dbReference type="RefSeq" id="WP_132064979.1">
    <property type="nucleotide sequence ID" value="NZ_SMFN01000003.1"/>
</dbReference>
<evidence type="ECO:0000256" key="9">
    <source>
        <dbReference type="ARBA" id="ARBA00022741"/>
    </source>
</evidence>
<name>A0A4R5D1C4_9FLAO</name>
<keyword evidence="7 13" id="KW-0819">tRNA processing</keyword>
<dbReference type="AlphaFoldDB" id="A0A4R5D1C4"/>
<keyword evidence="8 13" id="KW-0548">Nucleotidyltransferase</keyword>
<proteinExistence type="inferred from homology"/>
<dbReference type="GO" id="GO:0005524">
    <property type="term" value="F:ATP binding"/>
    <property type="evidence" value="ECO:0007669"/>
    <property type="project" value="UniProtKB-UniRule"/>
</dbReference>
<feature type="binding site" evidence="14">
    <location>
        <position position="25"/>
    </location>
    <ligand>
        <name>L-threonine</name>
        <dbReference type="ChEBI" id="CHEBI:57926"/>
    </ligand>
</feature>
<keyword evidence="9 13" id="KW-0547">Nucleotide-binding</keyword>
<feature type="binding site" evidence="14">
    <location>
        <position position="185"/>
    </location>
    <ligand>
        <name>ATP</name>
        <dbReference type="ChEBI" id="CHEBI:30616"/>
    </ligand>
</feature>
<dbReference type="InterPro" id="IPR050156">
    <property type="entry name" value="TC-AMP_synthase_SUA5"/>
</dbReference>
<dbReference type="PANTHER" id="PTHR17490">
    <property type="entry name" value="SUA5"/>
    <property type="match status" value="1"/>
</dbReference>
<dbReference type="GO" id="GO:0005737">
    <property type="term" value="C:cytoplasm"/>
    <property type="evidence" value="ECO:0007669"/>
    <property type="project" value="UniProtKB-SubCell"/>
</dbReference>
<dbReference type="GO" id="GO:0008033">
    <property type="term" value="P:tRNA processing"/>
    <property type="evidence" value="ECO:0007669"/>
    <property type="project" value="UniProtKB-KW"/>
</dbReference>
<evidence type="ECO:0000256" key="5">
    <source>
        <dbReference type="ARBA" id="ARBA00022490"/>
    </source>
</evidence>
<dbReference type="NCBIfam" id="TIGR00057">
    <property type="entry name" value="L-threonylcarbamoyladenylate synthase"/>
    <property type="match status" value="1"/>
</dbReference>
<feature type="binding site" evidence="14">
    <location>
        <position position="131"/>
    </location>
    <ligand>
        <name>L-threonine</name>
        <dbReference type="ChEBI" id="CHEBI:57926"/>
    </ligand>
</feature>
<evidence type="ECO:0000256" key="8">
    <source>
        <dbReference type="ARBA" id="ARBA00022695"/>
    </source>
</evidence>
<feature type="binding site" evidence="14">
    <location>
        <position position="48"/>
    </location>
    <ligand>
        <name>ATP</name>
        <dbReference type="ChEBI" id="CHEBI:30616"/>
    </ligand>
</feature>
<dbReference type="Pfam" id="PF01300">
    <property type="entry name" value="Sua5_yciO_yrdC"/>
    <property type="match status" value="1"/>
</dbReference>
<dbReference type="PANTHER" id="PTHR17490:SF16">
    <property type="entry name" value="THREONYLCARBAMOYL-AMP SYNTHASE"/>
    <property type="match status" value="1"/>
</dbReference>
<reference evidence="16 17" key="1">
    <citation type="submission" date="2019-03" db="EMBL/GenBank/DDBJ databases">
        <title>Flavobacterium LB-D12 sp. nov., isolated from arctic soil.</title>
        <authorList>
            <person name="Chaudhary D.K."/>
        </authorList>
    </citation>
    <scope>NUCLEOTIDE SEQUENCE [LARGE SCALE GENOMIC DNA]</scope>
    <source>
        <strain evidence="16 17">LB-D12</strain>
    </source>
</reference>